<proteinExistence type="predicted"/>
<feature type="domain" description="Glycosyl transferase family 3 N-terminal" evidence="5">
    <location>
        <begin position="17"/>
        <end position="72"/>
    </location>
</feature>
<name>A0A840R5E0_9GAMM</name>
<evidence type="ECO:0000259" key="5">
    <source>
        <dbReference type="Pfam" id="PF02885"/>
    </source>
</evidence>
<dbReference type="SUPFAM" id="SSF47648">
    <property type="entry name" value="Nucleoside phosphorylase/phosphoribosyltransferase N-terminal domain"/>
    <property type="match status" value="1"/>
</dbReference>
<dbReference type="Pfam" id="PF02885">
    <property type="entry name" value="Glycos_trans_3N"/>
    <property type="match status" value="1"/>
</dbReference>
<keyword evidence="1 6" id="KW-0328">Glycosyltransferase</keyword>
<reference evidence="6 7" key="1">
    <citation type="submission" date="2020-08" db="EMBL/GenBank/DDBJ databases">
        <title>Genomic Encyclopedia of Type Strains, Phase IV (KMG-IV): sequencing the most valuable type-strain genomes for metagenomic binning, comparative biology and taxonomic classification.</title>
        <authorList>
            <person name="Goeker M."/>
        </authorList>
    </citation>
    <scope>NUCLEOTIDE SEQUENCE [LARGE SCALE GENOMIC DNA]</scope>
    <source>
        <strain evidence="6 7">DSM 25701</strain>
    </source>
</reference>
<feature type="domain" description="Glycosyl transferase family 3" evidence="4">
    <location>
        <begin position="99"/>
        <end position="251"/>
    </location>
</feature>
<dbReference type="AlphaFoldDB" id="A0A840R5E0"/>
<dbReference type="Gene3D" id="3.40.1030.10">
    <property type="entry name" value="Nucleoside phosphorylase/phosphoribosyltransferase catalytic domain"/>
    <property type="match status" value="1"/>
</dbReference>
<dbReference type="GO" id="GO:0000162">
    <property type="term" value="P:L-tryptophan biosynthetic process"/>
    <property type="evidence" value="ECO:0007669"/>
    <property type="project" value="UniProtKB-KW"/>
</dbReference>
<dbReference type="Gene3D" id="1.20.970.10">
    <property type="entry name" value="Transferase, Pyrimidine Nucleoside Phosphorylase, Chain C"/>
    <property type="match status" value="1"/>
</dbReference>
<keyword evidence="3" id="KW-0057">Aromatic amino acid biosynthesis</keyword>
<sequence length="334" mass="37313">MMEHPFAQYVRILGKGKTGSRSLSADEAYAAMSMIMRGEVEDVQLGAFLMLLRVKEESCEELAGFVRAIRETLNAPVIEADLDWASYAGKRRQQPWYLLAALALADSGLRVFMHGAAGHTADRVYSEQVLNALGEPCAQDWQDVSVKLDSRNFAYMPLGRFSLPLQRMIDLRAQFGLRSPVHTLSRLLNPLAADYSIQSIFHPAYADNHQQAAALLAQAHAVVFKGEAGEAERKPEATCRVKTVHNGVLAESEWPRMLEGRQEKLETLTLGDLFNAWRDDDITEYGRLAIQGTIAIALQLRNPELSQTECLARAQSIWQQRNRERLTATATESI</sequence>
<dbReference type="InterPro" id="IPR017459">
    <property type="entry name" value="Glycosyl_Trfase_fam3_N_dom"/>
</dbReference>
<keyword evidence="7" id="KW-1185">Reference proteome</keyword>
<keyword evidence="3" id="KW-0028">Amino-acid biosynthesis</keyword>
<evidence type="ECO:0000313" key="6">
    <source>
        <dbReference type="EMBL" id="MBB5188479.1"/>
    </source>
</evidence>
<dbReference type="Pfam" id="PF00591">
    <property type="entry name" value="Glycos_transf_3"/>
    <property type="match status" value="1"/>
</dbReference>
<dbReference type="PANTHER" id="PTHR43285">
    <property type="entry name" value="ANTHRANILATE PHOSPHORIBOSYLTRANSFERASE"/>
    <property type="match status" value="1"/>
</dbReference>
<comment type="caution">
    <text evidence="6">The sequence shown here is derived from an EMBL/GenBank/DDBJ whole genome shotgun (WGS) entry which is preliminary data.</text>
</comment>
<protein>
    <submittedName>
        <fullName evidence="6">Anthranilate phosphoribosyltransferase</fullName>
    </submittedName>
</protein>
<dbReference type="InterPro" id="IPR036320">
    <property type="entry name" value="Glycosyl_Trfase_fam3_N_dom_sf"/>
</dbReference>
<evidence type="ECO:0000313" key="7">
    <source>
        <dbReference type="Proteomes" id="UP000536640"/>
    </source>
</evidence>
<dbReference type="RefSeq" id="WP_244966197.1">
    <property type="nucleotide sequence ID" value="NZ_JACHHW010000007.1"/>
</dbReference>
<dbReference type="EMBL" id="JACHHW010000007">
    <property type="protein sequence ID" value="MBB5188479.1"/>
    <property type="molecule type" value="Genomic_DNA"/>
</dbReference>
<keyword evidence="3" id="KW-0822">Tryptophan biosynthesis</keyword>
<dbReference type="NCBIfam" id="NF006564">
    <property type="entry name" value="PRK09071.1"/>
    <property type="match status" value="1"/>
</dbReference>
<keyword evidence="2 6" id="KW-0808">Transferase</keyword>
<dbReference type="InterPro" id="IPR035902">
    <property type="entry name" value="Nuc_phospho_transferase"/>
</dbReference>
<dbReference type="Proteomes" id="UP000536640">
    <property type="component" value="Unassembled WGS sequence"/>
</dbReference>
<dbReference type="InterPro" id="IPR000312">
    <property type="entry name" value="Glycosyl_Trfase_fam3"/>
</dbReference>
<evidence type="ECO:0000256" key="2">
    <source>
        <dbReference type="ARBA" id="ARBA00022679"/>
    </source>
</evidence>
<organism evidence="6 7">
    <name type="scientific">Zhongshania antarctica</name>
    <dbReference type="NCBI Taxonomy" id="641702"/>
    <lineage>
        <taxon>Bacteria</taxon>
        <taxon>Pseudomonadati</taxon>
        <taxon>Pseudomonadota</taxon>
        <taxon>Gammaproteobacteria</taxon>
        <taxon>Cellvibrionales</taxon>
        <taxon>Spongiibacteraceae</taxon>
        <taxon>Zhongshania</taxon>
    </lineage>
</organism>
<dbReference type="SUPFAM" id="SSF52418">
    <property type="entry name" value="Nucleoside phosphorylase/phosphoribosyltransferase catalytic domain"/>
    <property type="match status" value="1"/>
</dbReference>
<accession>A0A840R5E0</accession>
<dbReference type="InterPro" id="IPR005940">
    <property type="entry name" value="Anthranilate_Pribosyl_Tfrase"/>
</dbReference>
<evidence type="ECO:0000259" key="4">
    <source>
        <dbReference type="Pfam" id="PF00591"/>
    </source>
</evidence>
<dbReference type="PANTHER" id="PTHR43285:SF2">
    <property type="entry name" value="ANTHRANILATE PHOSPHORIBOSYLTRANSFERASE"/>
    <property type="match status" value="1"/>
</dbReference>
<dbReference type="GO" id="GO:0005829">
    <property type="term" value="C:cytosol"/>
    <property type="evidence" value="ECO:0007669"/>
    <property type="project" value="TreeGrafter"/>
</dbReference>
<dbReference type="GO" id="GO:0004048">
    <property type="term" value="F:anthranilate phosphoribosyltransferase activity"/>
    <property type="evidence" value="ECO:0007669"/>
    <property type="project" value="InterPro"/>
</dbReference>
<evidence type="ECO:0000256" key="3">
    <source>
        <dbReference type="ARBA" id="ARBA00022822"/>
    </source>
</evidence>
<gene>
    <name evidence="6" type="ORF">HNQ57_002761</name>
</gene>
<evidence type="ECO:0000256" key="1">
    <source>
        <dbReference type="ARBA" id="ARBA00022676"/>
    </source>
</evidence>